<gene>
    <name evidence="2" type="ORF">MGG_15605</name>
</gene>
<reference evidence="2 3" key="1">
    <citation type="journal article" date="2005" name="Nature">
        <title>The genome sequence of the rice blast fungus Magnaporthe grisea.</title>
        <authorList>
            <person name="Dean R.A."/>
            <person name="Talbot N.J."/>
            <person name="Ebbole D.J."/>
            <person name="Farman M.L."/>
            <person name="Mitchell T.K."/>
            <person name="Orbach M.J."/>
            <person name="Thon M."/>
            <person name="Kulkarni R."/>
            <person name="Xu J.R."/>
            <person name="Pan H."/>
            <person name="Read N.D."/>
            <person name="Lee Y.H."/>
            <person name="Carbone I."/>
            <person name="Brown D."/>
            <person name="Oh Y.Y."/>
            <person name="Donofrio N."/>
            <person name="Jeong J.S."/>
            <person name="Soanes D.M."/>
            <person name="Djonovic S."/>
            <person name="Kolomiets E."/>
            <person name="Rehmeyer C."/>
            <person name="Li W."/>
            <person name="Harding M."/>
            <person name="Kim S."/>
            <person name="Lebrun M.H."/>
            <person name="Bohnert H."/>
            <person name="Coughlan S."/>
            <person name="Butler J."/>
            <person name="Calvo S."/>
            <person name="Ma L.J."/>
            <person name="Nicol R."/>
            <person name="Purcell S."/>
            <person name="Nusbaum C."/>
            <person name="Galagan J.E."/>
            <person name="Birren B.W."/>
        </authorList>
    </citation>
    <scope>NUCLEOTIDE SEQUENCE [LARGE SCALE GENOMIC DNA]</scope>
    <source>
        <strain evidence="3">70-15 / ATCC MYA-4617 / FGSC 8958</strain>
    </source>
</reference>
<dbReference type="HOGENOM" id="CLU_2740517_0_0_1"/>
<sequence length="71" mass="7886">MARSVRHTRRVVPSQPVNWQGPKGGKHKKQYSLPTRFTGPLGTNGVLTHLIKGIPNLGLFDGSQDRVKTMH</sequence>
<dbReference type="RefSeq" id="XP_003713927.1">
    <property type="nucleotide sequence ID" value="XM_003713879.1"/>
</dbReference>
<feature type="compositionally biased region" description="Basic residues" evidence="1">
    <location>
        <begin position="1"/>
        <end position="10"/>
    </location>
</feature>
<keyword evidence="3" id="KW-1185">Reference proteome</keyword>
<accession>G4MVL1</accession>
<organism evidence="2 3">
    <name type="scientific">Pyricularia oryzae (strain 70-15 / ATCC MYA-4617 / FGSC 8958)</name>
    <name type="common">Rice blast fungus</name>
    <name type="synonym">Magnaporthe oryzae</name>
    <dbReference type="NCBI Taxonomy" id="242507"/>
    <lineage>
        <taxon>Eukaryota</taxon>
        <taxon>Fungi</taxon>
        <taxon>Dikarya</taxon>
        <taxon>Ascomycota</taxon>
        <taxon>Pezizomycotina</taxon>
        <taxon>Sordariomycetes</taxon>
        <taxon>Sordariomycetidae</taxon>
        <taxon>Magnaporthales</taxon>
        <taxon>Pyriculariaceae</taxon>
        <taxon>Pyricularia</taxon>
    </lineage>
</organism>
<dbReference type="OrthoDB" id="10328815at2759"/>
<dbReference type="InParanoid" id="G4MVL1"/>
<proteinExistence type="predicted"/>
<name>G4MVL1_PYRO7</name>
<evidence type="ECO:0000256" key="1">
    <source>
        <dbReference type="SAM" id="MobiDB-lite"/>
    </source>
</evidence>
<reference key="2">
    <citation type="submission" date="2011-05" db="EMBL/GenBank/DDBJ databases">
        <title>The Genome Sequence of Magnaporthe oryzae 70-15.</title>
        <authorList>
            <consortium name="The Broad Institute Genome Sequencing Platform"/>
            <person name="Ma L.-J."/>
            <person name="Dead R."/>
            <person name="Young S.K."/>
            <person name="Zeng Q."/>
            <person name="Gargeya S."/>
            <person name="Fitzgerald M."/>
            <person name="Haas B."/>
            <person name="Abouelleil A."/>
            <person name="Alvarado L."/>
            <person name="Arachchi H.M."/>
            <person name="Berlin A."/>
            <person name="Brown A."/>
            <person name="Chapman S.B."/>
            <person name="Chen Z."/>
            <person name="Dunbar C."/>
            <person name="Freedman E."/>
            <person name="Gearin G."/>
            <person name="Gellesch M."/>
            <person name="Goldberg J."/>
            <person name="Griggs A."/>
            <person name="Gujja S."/>
            <person name="Heiman D."/>
            <person name="Howarth C."/>
            <person name="Larson L."/>
            <person name="Lui A."/>
            <person name="MacDonald P.J.P."/>
            <person name="Mehta T."/>
            <person name="Montmayeur A."/>
            <person name="Murphy C."/>
            <person name="Neiman D."/>
            <person name="Pearson M."/>
            <person name="Priest M."/>
            <person name="Roberts A."/>
            <person name="Saif S."/>
            <person name="Shea T."/>
            <person name="Shenoy N."/>
            <person name="Sisk P."/>
            <person name="Stolte C."/>
            <person name="Sykes S."/>
            <person name="Yandava C."/>
            <person name="Wortman J."/>
            <person name="Nusbaum C."/>
            <person name="Birren B."/>
        </authorList>
    </citation>
    <scope>NUCLEOTIDE SEQUENCE</scope>
    <source>
        <strain>70-15</strain>
    </source>
</reference>
<evidence type="ECO:0000313" key="2">
    <source>
        <dbReference type="EMBL" id="EHA54120.1"/>
    </source>
</evidence>
<dbReference type="KEGG" id="mgr:MGG_15605"/>
<feature type="region of interest" description="Disordered" evidence="1">
    <location>
        <begin position="1"/>
        <end position="32"/>
    </location>
</feature>
<protein>
    <submittedName>
        <fullName evidence="2">Uncharacterized protein</fullName>
    </submittedName>
</protein>
<dbReference type="AlphaFoldDB" id="G4MVL1"/>
<evidence type="ECO:0000313" key="3">
    <source>
        <dbReference type="Proteomes" id="UP000009058"/>
    </source>
</evidence>
<dbReference type="EMBL" id="CM001232">
    <property type="protein sequence ID" value="EHA54120.1"/>
    <property type="molecule type" value="Genomic_DNA"/>
</dbReference>
<dbReference type="GeneID" id="12987312"/>
<dbReference type="VEuPathDB" id="FungiDB:MGG_15605"/>
<dbReference type="Proteomes" id="UP000009058">
    <property type="component" value="Chromosome 2"/>
</dbReference>